<evidence type="ECO:0000313" key="7">
    <source>
        <dbReference type="EMBL" id="MFC3290652.1"/>
    </source>
</evidence>
<evidence type="ECO:0000256" key="1">
    <source>
        <dbReference type="ARBA" id="ARBA00008764"/>
    </source>
</evidence>
<dbReference type="Pfam" id="PF13365">
    <property type="entry name" value="Trypsin_2"/>
    <property type="match status" value="1"/>
</dbReference>
<dbReference type="EMBL" id="JBHRUH010000003">
    <property type="protein sequence ID" value="MFC3290652.1"/>
    <property type="molecule type" value="Genomic_DNA"/>
</dbReference>
<dbReference type="InterPro" id="IPR009003">
    <property type="entry name" value="Peptidase_S1_PA"/>
</dbReference>
<dbReference type="RefSeq" id="WP_019019666.1">
    <property type="nucleotide sequence ID" value="NZ_BMXD01000008.1"/>
</dbReference>
<dbReference type="PANTHER" id="PTHR43019">
    <property type="entry name" value="SERINE ENDOPROTEASE DEGS"/>
    <property type="match status" value="1"/>
</dbReference>
<evidence type="ECO:0000313" key="8">
    <source>
        <dbReference type="Proteomes" id="UP001595640"/>
    </source>
</evidence>
<evidence type="ECO:0000256" key="4">
    <source>
        <dbReference type="ARBA" id="ARBA00022801"/>
    </source>
</evidence>
<dbReference type="SUPFAM" id="SSF50494">
    <property type="entry name" value="Trypsin-like serine proteases"/>
    <property type="match status" value="1"/>
</dbReference>
<keyword evidence="2 6" id="KW-0645">Protease</keyword>
<evidence type="ECO:0000256" key="6">
    <source>
        <dbReference type="RuleBase" id="RU004296"/>
    </source>
</evidence>
<dbReference type="GO" id="GO:0008233">
    <property type="term" value="F:peptidase activity"/>
    <property type="evidence" value="ECO:0007669"/>
    <property type="project" value="UniProtKB-KW"/>
</dbReference>
<evidence type="ECO:0000256" key="5">
    <source>
        <dbReference type="ARBA" id="ARBA00022825"/>
    </source>
</evidence>
<evidence type="ECO:0000256" key="3">
    <source>
        <dbReference type="ARBA" id="ARBA00022729"/>
    </source>
</evidence>
<comment type="similarity">
    <text evidence="1 6">Belongs to the peptidase S1B family.</text>
</comment>
<dbReference type="Proteomes" id="UP001595640">
    <property type="component" value="Unassembled WGS sequence"/>
</dbReference>
<keyword evidence="3" id="KW-0732">Signal</keyword>
<dbReference type="InterPro" id="IPR043504">
    <property type="entry name" value="Peptidase_S1_PA_chymotrypsin"/>
</dbReference>
<sequence length="334" mass="36685">MSDRKSRYAKLAPLNFRESLDLALSAIKFFQPLSYRENCKVLGITLEKGRIEPFDGYDFIRYLEITEKLPGADRYIYLIRKLLSDLERAQLLTFYGLGKNPTSGPAYYCMREFTNIEKKGFLWLAPALGPELVLFAYSDITVQITGVTPAGDVHAGTGIIISPTHILTCAHVANGMKIDHCQRASNTTYNVAGIISHESKDVAIIRSDNELPILPGMGFRDPLISEGVYTLGYPRIPLSTEPSLVMQRGEVTNPEVTMFSGDKVFLYSAVARPGNSGGPIISESGHVVGIVTESLEENTTQSGMPFHAGIKTAELTSAVAELDANIELPIETYE</sequence>
<name>A0ABV7LVQ9_9GAMM</name>
<proteinExistence type="inferred from homology"/>
<keyword evidence="5 6" id="KW-0720">Serine protease</keyword>
<keyword evidence="8" id="KW-1185">Reference proteome</keyword>
<protein>
    <recommendedName>
        <fullName evidence="6">Serine protease</fullName>
        <ecNumber evidence="6">3.4.21.-</ecNumber>
    </recommendedName>
</protein>
<gene>
    <name evidence="7" type="ORF">ACFOEI_01050</name>
</gene>
<keyword evidence="4 6" id="KW-0378">Hydrolase</keyword>
<dbReference type="InterPro" id="IPR008256">
    <property type="entry name" value="Peptidase_S1B"/>
</dbReference>
<dbReference type="Gene3D" id="2.40.10.10">
    <property type="entry name" value="Trypsin-like serine proteases"/>
    <property type="match status" value="2"/>
</dbReference>
<accession>A0ABV7LVQ9</accession>
<comment type="caution">
    <text evidence="7">The sequence shown here is derived from an EMBL/GenBank/DDBJ whole genome shotgun (WGS) entry which is preliminary data.</text>
</comment>
<dbReference type="PRINTS" id="PR00839">
    <property type="entry name" value="V8PROTEASE"/>
</dbReference>
<dbReference type="PANTHER" id="PTHR43019:SF62">
    <property type="entry name" value="SERINE ENDOPROTEASE DEGS"/>
    <property type="match status" value="1"/>
</dbReference>
<organism evidence="7 8">
    <name type="scientific">Modicisalibacter luteus</name>
    <dbReference type="NCBI Taxonomy" id="453962"/>
    <lineage>
        <taxon>Bacteria</taxon>
        <taxon>Pseudomonadati</taxon>
        <taxon>Pseudomonadota</taxon>
        <taxon>Gammaproteobacteria</taxon>
        <taxon>Oceanospirillales</taxon>
        <taxon>Halomonadaceae</taxon>
        <taxon>Modicisalibacter</taxon>
    </lineage>
</organism>
<reference evidence="8" key="1">
    <citation type="journal article" date="2019" name="Int. J. Syst. Evol. Microbiol.">
        <title>The Global Catalogue of Microorganisms (GCM) 10K type strain sequencing project: providing services to taxonomists for standard genome sequencing and annotation.</title>
        <authorList>
            <consortium name="The Broad Institute Genomics Platform"/>
            <consortium name="The Broad Institute Genome Sequencing Center for Infectious Disease"/>
            <person name="Wu L."/>
            <person name="Ma J."/>
        </authorList>
    </citation>
    <scope>NUCLEOTIDE SEQUENCE [LARGE SCALE GENOMIC DNA]</scope>
    <source>
        <strain evidence="8">KCTC 12847</strain>
    </source>
</reference>
<dbReference type="GO" id="GO:0006508">
    <property type="term" value="P:proteolysis"/>
    <property type="evidence" value="ECO:0007669"/>
    <property type="project" value="UniProtKB-KW"/>
</dbReference>
<evidence type="ECO:0000256" key="2">
    <source>
        <dbReference type="ARBA" id="ARBA00022670"/>
    </source>
</evidence>
<dbReference type="EC" id="3.4.21.-" evidence="6"/>